<keyword evidence="9 18" id="KW-0418">Kinase</keyword>
<dbReference type="SMART" id="SM00388">
    <property type="entry name" value="HisKA"/>
    <property type="match status" value="1"/>
</dbReference>
<keyword evidence="4" id="KW-1003">Cell membrane</keyword>
<evidence type="ECO:0000313" key="18">
    <source>
        <dbReference type="EMBL" id="KRM06449.1"/>
    </source>
</evidence>
<evidence type="ECO:0000256" key="11">
    <source>
        <dbReference type="ARBA" id="ARBA00022989"/>
    </source>
</evidence>
<dbReference type="EMBL" id="AZGB01000015">
    <property type="protein sequence ID" value="KRM06449.1"/>
    <property type="molecule type" value="Genomic_DNA"/>
</dbReference>
<evidence type="ECO:0000256" key="3">
    <source>
        <dbReference type="ARBA" id="ARBA00012438"/>
    </source>
</evidence>
<feature type="coiled-coil region" evidence="14">
    <location>
        <begin position="245"/>
        <end position="272"/>
    </location>
</feature>
<dbReference type="InterPro" id="IPR036097">
    <property type="entry name" value="HisK_dim/P_sf"/>
</dbReference>
<dbReference type="InterPro" id="IPR003594">
    <property type="entry name" value="HATPase_dom"/>
</dbReference>
<dbReference type="SUPFAM" id="SSF158472">
    <property type="entry name" value="HAMP domain-like"/>
    <property type="match status" value="1"/>
</dbReference>
<proteinExistence type="predicted"/>
<evidence type="ECO:0000256" key="1">
    <source>
        <dbReference type="ARBA" id="ARBA00000085"/>
    </source>
</evidence>
<name>A0A0R1VL97_9LACO</name>
<dbReference type="PANTHER" id="PTHR45528">
    <property type="entry name" value="SENSOR HISTIDINE KINASE CPXA"/>
    <property type="match status" value="1"/>
</dbReference>
<dbReference type="GO" id="GO:0005886">
    <property type="term" value="C:plasma membrane"/>
    <property type="evidence" value="ECO:0007669"/>
    <property type="project" value="UniProtKB-SubCell"/>
</dbReference>
<dbReference type="Pfam" id="PF02518">
    <property type="entry name" value="HATPase_c"/>
    <property type="match status" value="1"/>
</dbReference>
<dbReference type="Gene3D" id="3.30.565.10">
    <property type="entry name" value="Histidine kinase-like ATPase, C-terminal domain"/>
    <property type="match status" value="1"/>
</dbReference>
<evidence type="ECO:0000256" key="4">
    <source>
        <dbReference type="ARBA" id="ARBA00022475"/>
    </source>
</evidence>
<keyword evidence="8" id="KW-0547">Nucleotide-binding</keyword>
<dbReference type="SMART" id="SM00304">
    <property type="entry name" value="HAMP"/>
    <property type="match status" value="1"/>
</dbReference>
<keyword evidence="12" id="KW-0902">Two-component regulatory system</keyword>
<dbReference type="InterPro" id="IPR036890">
    <property type="entry name" value="HATPase_C_sf"/>
</dbReference>
<evidence type="ECO:0000313" key="19">
    <source>
        <dbReference type="Proteomes" id="UP000051451"/>
    </source>
</evidence>
<dbReference type="Gene3D" id="1.10.287.130">
    <property type="match status" value="1"/>
</dbReference>
<evidence type="ECO:0000259" key="17">
    <source>
        <dbReference type="PROSITE" id="PS50885"/>
    </source>
</evidence>
<feature type="domain" description="HAMP" evidence="17">
    <location>
        <begin position="205"/>
        <end position="257"/>
    </location>
</feature>
<dbReference type="Gene3D" id="6.10.340.10">
    <property type="match status" value="1"/>
</dbReference>
<evidence type="ECO:0000256" key="14">
    <source>
        <dbReference type="SAM" id="Coils"/>
    </source>
</evidence>
<dbReference type="PANTHER" id="PTHR45528:SF1">
    <property type="entry name" value="SENSOR HISTIDINE KINASE CPXA"/>
    <property type="match status" value="1"/>
</dbReference>
<evidence type="ECO:0000256" key="2">
    <source>
        <dbReference type="ARBA" id="ARBA00004651"/>
    </source>
</evidence>
<dbReference type="Pfam" id="PF00512">
    <property type="entry name" value="HisKA"/>
    <property type="match status" value="1"/>
</dbReference>
<evidence type="ECO:0000256" key="13">
    <source>
        <dbReference type="ARBA" id="ARBA00023136"/>
    </source>
</evidence>
<dbReference type="GeneID" id="98318628"/>
<keyword evidence="14" id="KW-0175">Coiled coil</keyword>
<evidence type="ECO:0000256" key="7">
    <source>
        <dbReference type="ARBA" id="ARBA00022692"/>
    </source>
</evidence>
<evidence type="ECO:0000259" key="16">
    <source>
        <dbReference type="PROSITE" id="PS50109"/>
    </source>
</evidence>
<dbReference type="PRINTS" id="PR00344">
    <property type="entry name" value="BCTRLSENSOR"/>
</dbReference>
<sequence length="488" mass="55912">MKLVYQQMLAFFSIILLLLVLIGTFSFHLTKELVYHNTWDQLEGYAYSLKTEAMSVERVTNGKTVFALDTRKLRNYEMLLQNQAVHFTIYTSRKQVLYPETLGFQSEISKKEWAKLKKGDVLRRKNDLSWLRKSGTFKNNGRRQQKMTDILAPCFDSKGNLVAVISVGAKVSSLQVSFARVQRNLFYMLLIAAVIGAIFSYILAHYITKRISRLQKATRQVAAGNFDVQLPNKQHDEIDDLANDFNQMAASLSKSEAEIKRQEERRRQFMADAAHEMRTPLTTINGLLEGMAYNAIPEESKAKSIELMRNETKRLIRLVNENLDYEKIRSGQIILNCQNFEAMHVLKNIKTQLNKKAAAAGDQLEIEGPQKLEVYADYDRFVQVIFNITQNAIQFTKNGNIRISAERGFQSSIFRISDTGIGMSKEQLKNIWERYYKADASRKNTKYGESGLGLPIVQQLMQLHQGKVEVISQPDKGSTFTLIFPDKK</sequence>
<dbReference type="EC" id="2.7.13.3" evidence="3"/>
<dbReference type="CDD" id="cd06225">
    <property type="entry name" value="HAMP"/>
    <property type="match status" value="1"/>
</dbReference>
<evidence type="ECO:0000256" key="12">
    <source>
        <dbReference type="ARBA" id="ARBA00023012"/>
    </source>
</evidence>
<comment type="caution">
    <text evidence="18">The sequence shown here is derived from an EMBL/GenBank/DDBJ whole genome shotgun (WGS) entry which is preliminary data.</text>
</comment>
<dbReference type="FunFam" id="1.10.287.130:FF:000001">
    <property type="entry name" value="Two-component sensor histidine kinase"/>
    <property type="match status" value="1"/>
</dbReference>
<keyword evidence="6" id="KW-0808">Transferase</keyword>
<dbReference type="AlphaFoldDB" id="A0A0R1VL97"/>
<accession>A0A0R1VL97</accession>
<dbReference type="PROSITE" id="PS50109">
    <property type="entry name" value="HIS_KIN"/>
    <property type="match status" value="1"/>
</dbReference>
<dbReference type="InterPro" id="IPR003661">
    <property type="entry name" value="HisK_dim/P_dom"/>
</dbReference>
<protein>
    <recommendedName>
        <fullName evidence="3">histidine kinase</fullName>
        <ecNumber evidence="3">2.7.13.3</ecNumber>
    </recommendedName>
</protein>
<keyword evidence="10" id="KW-0067">ATP-binding</keyword>
<feature type="domain" description="Histidine kinase" evidence="16">
    <location>
        <begin position="272"/>
        <end position="488"/>
    </location>
</feature>
<keyword evidence="19" id="KW-1185">Reference proteome</keyword>
<dbReference type="InterPro" id="IPR005467">
    <property type="entry name" value="His_kinase_dom"/>
</dbReference>
<comment type="catalytic activity">
    <reaction evidence="1">
        <text>ATP + protein L-histidine = ADP + protein N-phospho-L-histidine.</text>
        <dbReference type="EC" id="2.7.13.3"/>
    </reaction>
</comment>
<dbReference type="PROSITE" id="PS50885">
    <property type="entry name" value="HAMP"/>
    <property type="match status" value="1"/>
</dbReference>
<evidence type="ECO:0000256" key="8">
    <source>
        <dbReference type="ARBA" id="ARBA00022741"/>
    </source>
</evidence>
<evidence type="ECO:0000256" key="9">
    <source>
        <dbReference type="ARBA" id="ARBA00022777"/>
    </source>
</evidence>
<reference evidence="18 19" key="1">
    <citation type="journal article" date="2015" name="Genome Announc.">
        <title>Expanding the biotechnology potential of lactobacilli through comparative genomics of 213 strains and associated genera.</title>
        <authorList>
            <person name="Sun Z."/>
            <person name="Harris H.M."/>
            <person name="McCann A."/>
            <person name="Guo C."/>
            <person name="Argimon S."/>
            <person name="Zhang W."/>
            <person name="Yang X."/>
            <person name="Jeffery I.B."/>
            <person name="Cooney J.C."/>
            <person name="Kagawa T.F."/>
            <person name="Liu W."/>
            <person name="Song Y."/>
            <person name="Salvetti E."/>
            <person name="Wrobel A."/>
            <person name="Rasinkangas P."/>
            <person name="Parkhill J."/>
            <person name="Rea M.C."/>
            <person name="O'Sullivan O."/>
            <person name="Ritari J."/>
            <person name="Douillard F.P."/>
            <person name="Paul Ross R."/>
            <person name="Yang R."/>
            <person name="Briner A.E."/>
            <person name="Felis G.E."/>
            <person name="de Vos W.M."/>
            <person name="Barrangou R."/>
            <person name="Klaenhammer T.R."/>
            <person name="Caufield P.W."/>
            <person name="Cui Y."/>
            <person name="Zhang H."/>
            <person name="O'Toole P.W."/>
        </authorList>
    </citation>
    <scope>NUCLEOTIDE SEQUENCE [LARGE SCALE GENOMIC DNA]</scope>
    <source>
        <strain evidence="18 19">DSM 18630</strain>
    </source>
</reference>
<keyword evidence="5" id="KW-0597">Phosphoprotein</keyword>
<organism evidence="18 19">
    <name type="scientific">Liquorilactobacillus ghanensis DSM 18630</name>
    <dbReference type="NCBI Taxonomy" id="1423750"/>
    <lineage>
        <taxon>Bacteria</taxon>
        <taxon>Bacillati</taxon>
        <taxon>Bacillota</taxon>
        <taxon>Bacilli</taxon>
        <taxon>Lactobacillales</taxon>
        <taxon>Lactobacillaceae</taxon>
        <taxon>Liquorilactobacillus</taxon>
    </lineage>
</organism>
<gene>
    <name evidence="18" type="ORF">FC89_GL000594</name>
</gene>
<dbReference type="Pfam" id="PF00672">
    <property type="entry name" value="HAMP"/>
    <property type="match status" value="1"/>
</dbReference>
<dbReference type="FunFam" id="3.30.565.10:FF:000006">
    <property type="entry name" value="Sensor histidine kinase WalK"/>
    <property type="match status" value="1"/>
</dbReference>
<comment type="subcellular location">
    <subcellularLocation>
        <location evidence="2">Cell membrane</location>
        <topology evidence="2">Multi-pass membrane protein</topology>
    </subcellularLocation>
</comment>
<dbReference type="STRING" id="1423750.FC89_GL000594"/>
<dbReference type="Proteomes" id="UP000051451">
    <property type="component" value="Unassembled WGS sequence"/>
</dbReference>
<feature type="transmembrane region" description="Helical" evidence="15">
    <location>
        <begin position="185"/>
        <end position="207"/>
    </location>
</feature>
<keyword evidence="7 15" id="KW-0812">Transmembrane</keyword>
<evidence type="ECO:0000256" key="5">
    <source>
        <dbReference type="ARBA" id="ARBA00022553"/>
    </source>
</evidence>
<dbReference type="InterPro" id="IPR003660">
    <property type="entry name" value="HAMP_dom"/>
</dbReference>
<dbReference type="OrthoDB" id="3436at2"/>
<dbReference type="GO" id="GO:0005524">
    <property type="term" value="F:ATP binding"/>
    <property type="evidence" value="ECO:0007669"/>
    <property type="project" value="UniProtKB-KW"/>
</dbReference>
<evidence type="ECO:0000256" key="6">
    <source>
        <dbReference type="ARBA" id="ARBA00022679"/>
    </source>
</evidence>
<dbReference type="CDD" id="cd00082">
    <property type="entry name" value="HisKA"/>
    <property type="match status" value="1"/>
</dbReference>
<keyword evidence="13 15" id="KW-0472">Membrane</keyword>
<dbReference type="PATRIC" id="fig|1423750.3.peg.613"/>
<evidence type="ECO:0000256" key="15">
    <source>
        <dbReference type="SAM" id="Phobius"/>
    </source>
</evidence>
<dbReference type="RefSeq" id="WP_057871363.1">
    <property type="nucleotide sequence ID" value="NZ_AZGB01000015.1"/>
</dbReference>
<dbReference type="SUPFAM" id="SSF47384">
    <property type="entry name" value="Homodimeric domain of signal transducing histidine kinase"/>
    <property type="match status" value="1"/>
</dbReference>
<evidence type="ECO:0000256" key="10">
    <source>
        <dbReference type="ARBA" id="ARBA00022840"/>
    </source>
</evidence>
<dbReference type="GO" id="GO:0000155">
    <property type="term" value="F:phosphorelay sensor kinase activity"/>
    <property type="evidence" value="ECO:0007669"/>
    <property type="project" value="InterPro"/>
</dbReference>
<dbReference type="SUPFAM" id="SSF55874">
    <property type="entry name" value="ATPase domain of HSP90 chaperone/DNA topoisomerase II/histidine kinase"/>
    <property type="match status" value="1"/>
</dbReference>
<keyword evidence="11 15" id="KW-1133">Transmembrane helix</keyword>
<dbReference type="InterPro" id="IPR050398">
    <property type="entry name" value="HssS/ArlS-like"/>
</dbReference>
<dbReference type="InterPro" id="IPR004358">
    <property type="entry name" value="Sig_transdc_His_kin-like_C"/>
</dbReference>
<dbReference type="SMART" id="SM00387">
    <property type="entry name" value="HATPase_c"/>
    <property type="match status" value="1"/>
</dbReference>